<protein>
    <submittedName>
        <fullName evidence="1">Uncharacterized protein</fullName>
    </submittedName>
</protein>
<dbReference type="EMBL" id="JAUEPR010000001">
    <property type="protein sequence ID" value="KAK0491508.1"/>
    <property type="molecule type" value="Genomic_DNA"/>
</dbReference>
<evidence type="ECO:0000313" key="2">
    <source>
        <dbReference type="Proteomes" id="UP001175227"/>
    </source>
</evidence>
<organism evidence="1 2">
    <name type="scientific">Armillaria novae-zelandiae</name>
    <dbReference type="NCBI Taxonomy" id="153914"/>
    <lineage>
        <taxon>Eukaryota</taxon>
        <taxon>Fungi</taxon>
        <taxon>Dikarya</taxon>
        <taxon>Basidiomycota</taxon>
        <taxon>Agaricomycotina</taxon>
        <taxon>Agaricomycetes</taxon>
        <taxon>Agaricomycetidae</taxon>
        <taxon>Agaricales</taxon>
        <taxon>Marasmiineae</taxon>
        <taxon>Physalacriaceae</taxon>
        <taxon>Armillaria</taxon>
    </lineage>
</organism>
<dbReference type="Gene3D" id="3.10.450.50">
    <property type="match status" value="1"/>
</dbReference>
<reference evidence="1" key="1">
    <citation type="submission" date="2023-06" db="EMBL/GenBank/DDBJ databases">
        <authorList>
            <consortium name="Lawrence Berkeley National Laboratory"/>
            <person name="Ahrendt S."/>
            <person name="Sahu N."/>
            <person name="Indic B."/>
            <person name="Wong-Bajracharya J."/>
            <person name="Merenyi Z."/>
            <person name="Ke H.-M."/>
            <person name="Monk M."/>
            <person name="Kocsube S."/>
            <person name="Drula E."/>
            <person name="Lipzen A."/>
            <person name="Balint B."/>
            <person name="Henrissat B."/>
            <person name="Andreopoulos B."/>
            <person name="Martin F.M."/>
            <person name="Harder C.B."/>
            <person name="Rigling D."/>
            <person name="Ford K.L."/>
            <person name="Foster G.D."/>
            <person name="Pangilinan J."/>
            <person name="Papanicolaou A."/>
            <person name="Barry K."/>
            <person name="LaButti K."/>
            <person name="Viragh M."/>
            <person name="Koriabine M."/>
            <person name="Yan M."/>
            <person name="Riley R."/>
            <person name="Champramary S."/>
            <person name="Plett K.L."/>
            <person name="Tsai I.J."/>
            <person name="Slot J."/>
            <person name="Sipos G."/>
            <person name="Plett J."/>
            <person name="Nagy L.G."/>
            <person name="Grigoriev I.V."/>
        </authorList>
    </citation>
    <scope>NUCLEOTIDE SEQUENCE</scope>
    <source>
        <strain evidence="1">ICMP 16352</strain>
    </source>
</reference>
<dbReference type="AlphaFoldDB" id="A0AA39PVU1"/>
<dbReference type="Proteomes" id="UP001175227">
    <property type="component" value="Unassembled WGS sequence"/>
</dbReference>
<keyword evidence="2" id="KW-1185">Reference proteome</keyword>
<name>A0AA39PVU1_9AGAR</name>
<gene>
    <name evidence="1" type="ORF">IW261DRAFT_93298</name>
</gene>
<sequence>MSSCSVIDCLLGKANIQDTVKMMLYVDLLHWNDIEKEVFTNDIRVDYTSLLGVEIFNVTSKEQVELWKGIMRRLEKSQHITTSLLIGLPQPGPVPPPKDV</sequence>
<comment type="caution">
    <text evidence="1">The sequence shown here is derived from an EMBL/GenBank/DDBJ whole genome shotgun (WGS) entry which is preliminary data.</text>
</comment>
<evidence type="ECO:0000313" key="1">
    <source>
        <dbReference type="EMBL" id="KAK0491508.1"/>
    </source>
</evidence>
<accession>A0AA39PVU1</accession>
<proteinExistence type="predicted"/>